<evidence type="ECO:0000313" key="3">
    <source>
        <dbReference type="EMBL" id="KAK7104631.1"/>
    </source>
</evidence>
<feature type="compositionally biased region" description="Basic and acidic residues" evidence="1">
    <location>
        <begin position="509"/>
        <end position="520"/>
    </location>
</feature>
<organism evidence="3 4">
    <name type="scientific">Littorina saxatilis</name>
    <dbReference type="NCBI Taxonomy" id="31220"/>
    <lineage>
        <taxon>Eukaryota</taxon>
        <taxon>Metazoa</taxon>
        <taxon>Spiralia</taxon>
        <taxon>Lophotrochozoa</taxon>
        <taxon>Mollusca</taxon>
        <taxon>Gastropoda</taxon>
        <taxon>Caenogastropoda</taxon>
        <taxon>Littorinimorpha</taxon>
        <taxon>Littorinoidea</taxon>
        <taxon>Littorinidae</taxon>
        <taxon>Littorina</taxon>
    </lineage>
</organism>
<gene>
    <name evidence="3" type="ORF">V1264_019318</name>
</gene>
<evidence type="ECO:0000259" key="2">
    <source>
        <dbReference type="PROSITE" id="PS51038"/>
    </source>
</evidence>
<dbReference type="GO" id="GO:0005677">
    <property type="term" value="C:chromatin silencing complex"/>
    <property type="evidence" value="ECO:0007669"/>
    <property type="project" value="TreeGrafter"/>
</dbReference>
<dbReference type="InterPro" id="IPR001025">
    <property type="entry name" value="BAH_dom"/>
</dbReference>
<feature type="compositionally biased region" description="Polar residues" evidence="1">
    <location>
        <begin position="781"/>
        <end position="790"/>
    </location>
</feature>
<dbReference type="GO" id="GO:0031507">
    <property type="term" value="P:heterochromatin formation"/>
    <property type="evidence" value="ECO:0007669"/>
    <property type="project" value="TreeGrafter"/>
</dbReference>
<feature type="compositionally biased region" description="Polar residues" evidence="1">
    <location>
        <begin position="167"/>
        <end position="177"/>
    </location>
</feature>
<proteinExistence type="predicted"/>
<feature type="region of interest" description="Disordered" evidence="1">
    <location>
        <begin position="489"/>
        <end position="522"/>
    </location>
</feature>
<evidence type="ECO:0000256" key="1">
    <source>
        <dbReference type="SAM" id="MobiDB-lite"/>
    </source>
</evidence>
<dbReference type="EMBL" id="JBAMIC010000008">
    <property type="protein sequence ID" value="KAK7104631.1"/>
    <property type="molecule type" value="Genomic_DNA"/>
</dbReference>
<feature type="compositionally biased region" description="Basic and acidic residues" evidence="1">
    <location>
        <begin position="681"/>
        <end position="696"/>
    </location>
</feature>
<name>A0AAN9BGC4_9CAEN</name>
<dbReference type="Proteomes" id="UP001374579">
    <property type="component" value="Unassembled WGS sequence"/>
</dbReference>
<reference evidence="3 4" key="1">
    <citation type="submission" date="2024-02" db="EMBL/GenBank/DDBJ databases">
        <title>Chromosome-scale genome assembly of the rough periwinkle Littorina saxatilis.</title>
        <authorList>
            <person name="De Jode A."/>
            <person name="Faria R."/>
            <person name="Formenti G."/>
            <person name="Sims Y."/>
            <person name="Smith T.P."/>
            <person name="Tracey A."/>
            <person name="Wood J.M.D."/>
            <person name="Zagrodzka Z.B."/>
            <person name="Johannesson K."/>
            <person name="Butlin R.K."/>
            <person name="Leder E.H."/>
        </authorList>
    </citation>
    <scope>NUCLEOTIDE SEQUENCE [LARGE SCALE GENOMIC DNA]</scope>
    <source>
        <strain evidence="3">Snail1</strain>
        <tissue evidence="3">Muscle</tissue>
    </source>
</reference>
<dbReference type="PROSITE" id="PS51038">
    <property type="entry name" value="BAH"/>
    <property type="match status" value="1"/>
</dbReference>
<dbReference type="AlphaFoldDB" id="A0AAN9BGC4"/>
<comment type="caution">
    <text evidence="3">The sequence shown here is derived from an EMBL/GenBank/DDBJ whole genome shotgun (WGS) entry which is preliminary data.</text>
</comment>
<dbReference type="InterPro" id="IPR053032">
    <property type="entry name" value="BAH_domain-containing"/>
</dbReference>
<feature type="region of interest" description="Disordered" evidence="1">
    <location>
        <begin position="311"/>
        <end position="399"/>
    </location>
</feature>
<evidence type="ECO:0000313" key="4">
    <source>
        <dbReference type="Proteomes" id="UP001374579"/>
    </source>
</evidence>
<feature type="compositionally biased region" description="Basic and acidic residues" evidence="1">
    <location>
        <begin position="198"/>
        <end position="251"/>
    </location>
</feature>
<accession>A0AAN9BGC4</accession>
<feature type="compositionally biased region" description="Low complexity" evidence="1">
    <location>
        <begin position="312"/>
        <end position="326"/>
    </location>
</feature>
<dbReference type="SMART" id="SM00439">
    <property type="entry name" value="BAH"/>
    <property type="match status" value="1"/>
</dbReference>
<feature type="compositionally biased region" description="Basic and acidic residues" evidence="1">
    <location>
        <begin position="791"/>
        <end position="830"/>
    </location>
</feature>
<dbReference type="GO" id="GO:0003682">
    <property type="term" value="F:chromatin binding"/>
    <property type="evidence" value="ECO:0007669"/>
    <property type="project" value="InterPro"/>
</dbReference>
<protein>
    <recommendedName>
        <fullName evidence="2">BAH domain-containing protein</fullName>
    </recommendedName>
</protein>
<feature type="compositionally biased region" description="Low complexity" evidence="1">
    <location>
        <begin position="66"/>
        <end position="147"/>
    </location>
</feature>
<keyword evidence="4" id="KW-1185">Reference proteome</keyword>
<dbReference type="GO" id="GO:0045892">
    <property type="term" value="P:negative regulation of DNA-templated transcription"/>
    <property type="evidence" value="ECO:0007669"/>
    <property type="project" value="TreeGrafter"/>
</dbReference>
<feature type="compositionally biased region" description="Basic and acidic residues" evidence="1">
    <location>
        <begin position="760"/>
        <end position="780"/>
    </location>
</feature>
<dbReference type="PANTHER" id="PTHR46576:SF1">
    <property type="entry name" value="BROMO ADJACENT HOMOLOGY DOMAIN-CONTAINING 1 PROTEIN"/>
    <property type="match status" value="1"/>
</dbReference>
<feature type="compositionally biased region" description="Low complexity" evidence="1">
    <location>
        <begin position="712"/>
        <end position="728"/>
    </location>
</feature>
<feature type="compositionally biased region" description="Basic residues" evidence="1">
    <location>
        <begin position="256"/>
        <end position="274"/>
    </location>
</feature>
<dbReference type="InterPro" id="IPR043151">
    <property type="entry name" value="BAH_sf"/>
</dbReference>
<feature type="region of interest" description="Disordered" evidence="1">
    <location>
        <begin position="680"/>
        <end position="865"/>
    </location>
</feature>
<dbReference type="GO" id="GO:0000976">
    <property type="term" value="F:transcription cis-regulatory region binding"/>
    <property type="evidence" value="ECO:0007669"/>
    <property type="project" value="TreeGrafter"/>
</dbReference>
<dbReference type="Pfam" id="PF01426">
    <property type="entry name" value="BAH"/>
    <property type="match status" value="1"/>
</dbReference>
<feature type="compositionally biased region" description="Polar residues" evidence="1">
    <location>
        <begin position="729"/>
        <end position="743"/>
    </location>
</feature>
<feature type="compositionally biased region" description="Basic residues" evidence="1">
    <location>
        <begin position="371"/>
        <end position="386"/>
    </location>
</feature>
<feature type="region of interest" description="Disordered" evidence="1">
    <location>
        <begin position="57"/>
        <end position="296"/>
    </location>
</feature>
<dbReference type="Gene3D" id="2.30.30.490">
    <property type="match status" value="1"/>
</dbReference>
<sequence>MFSRAYILPLKLYHFPLQKKKTYKSTHSIGSRKATEKVVTYSESLPCFSEMVQQYLNDRDMEPKKASPAKTPSAKSSPTKTTPTKPSPAKSPKASPGKSSSAKASPSAKTTSAKSSQNKASQAKPKSTGKSPRSKPPGKSSGSAQPPVKSTNVKPSPKATAKRKNSNDAATTDTPPTKKQKLDIGEKSAAQRKTTKSGKNDSKNDVAEKLKQISARAEKDEPKKKRADAAKKTASDKGKKRADENSKDKKSPSSKGGKKPAQKNTKPVKTKAPKKKEDKEIPSLLSFIKPKREASMNASARMDIMFEKFVSPKKSPSKASLASSSPNKTPTNKVEGGTSVSAKKKLVFVKAGSKSSKAKKASKSSESQSKKPNKTSKTKSKGSSKKIKSELNKAANGKVVKRKCKKRMASLNARALIVAERESMQQVLERAARTDRYCVSWIRHKPPTAHSPNRTLRWVDGLGGCGVCNSKKDLPDTGGACVTEISATAHPSPESKHPVSALPTPPISHDGKDHLSDDRPSSVVDVVSAHTPHLDPVTHQPAVVDIVNTHSPVKAQVLGGSFNNFGGLYPHSSPCMAPCPGYSYSHTEGYVTTQSYQSFSFSGIGTLNAVPLVTPTFRPSAFSVPGYNVNVPYGYYPGAPYYQPAPTPIIQGPLPKPCMVPHPLSFKFPQGPVKVLIHNPDTPEDHAAFSEYRPPEKGNPSEVTNIMRKVSNDSNNNNNGSMCNSSLSKTNGALNHSSQTANSKRGLDKAAEKQGSQSEGSKKPSDPKKKDADHKKKDVSGSKNAKTCESNSKKKSVEASKRRDGDGGKKKDSKVVLKAKESKDSKESKVTAKQPKKKSEKRKGGEKGSAGEETEANEESIPEHGWVWVGEPESKKVVSVHFDQPAEERVSYKAIRHSTHGDVIRVRDCVLLRSGGCRSDVPYVAKVGAFWELPKTKEKMMSLLWYYQPEHTEAGRQPHDMENEVFASRHRDENSVACIDDKCYVLTYDQFCRYQAQIRRVDHHAIPRPRIVPDLDWSSPEVDYPQQELPSEEVDPATVFCCRRVFDFRMKRILKNPS</sequence>
<feature type="domain" description="BAH" evidence="2">
    <location>
        <begin position="902"/>
        <end position="1057"/>
    </location>
</feature>
<dbReference type="PANTHER" id="PTHR46576">
    <property type="entry name" value="BROMO ADJACENT HOMOLOGY DOMAIN-CONTAINING 1 PROTEIN"/>
    <property type="match status" value="1"/>
</dbReference>